<reference evidence="2 3" key="1">
    <citation type="submission" date="2018-08" db="EMBL/GenBank/DDBJ databases">
        <title>Genome and evolution of the arbuscular mycorrhizal fungus Diversispora epigaea (formerly Glomus versiforme) and its bacterial endosymbionts.</title>
        <authorList>
            <person name="Sun X."/>
            <person name="Fei Z."/>
            <person name="Harrison M."/>
        </authorList>
    </citation>
    <scope>NUCLEOTIDE SEQUENCE [LARGE SCALE GENOMIC DNA]</scope>
    <source>
        <strain evidence="2 3">IT104</strain>
    </source>
</reference>
<dbReference type="EMBL" id="PQFF01000187">
    <property type="protein sequence ID" value="RHZ76283.1"/>
    <property type="molecule type" value="Genomic_DNA"/>
</dbReference>
<sequence>MNTKFIFTLSIVILATILSAAAFDSECHYLKRSPELFKRHETNDTCPCTVATAVFNSTVIGEVVFAQDPCGSTLVTGLFGDGLVDPETNCYEYLVVDQCGKLLYNLTSALNVTYRKDGTLPFSTVLHDLNLNCDPDGILLAESDKKRFQKRATGSNLKVQQNRQNYASAPIRSV</sequence>
<name>A0A397ITK5_9GLOM</name>
<comment type="caution">
    <text evidence="2">The sequence shown here is derived from an EMBL/GenBank/DDBJ whole genome shotgun (WGS) entry which is preliminary data.</text>
</comment>
<feature type="signal peptide" evidence="1">
    <location>
        <begin position="1"/>
        <end position="22"/>
    </location>
</feature>
<organism evidence="2 3">
    <name type="scientific">Diversispora epigaea</name>
    <dbReference type="NCBI Taxonomy" id="1348612"/>
    <lineage>
        <taxon>Eukaryota</taxon>
        <taxon>Fungi</taxon>
        <taxon>Fungi incertae sedis</taxon>
        <taxon>Mucoromycota</taxon>
        <taxon>Glomeromycotina</taxon>
        <taxon>Glomeromycetes</taxon>
        <taxon>Diversisporales</taxon>
        <taxon>Diversisporaceae</taxon>
        <taxon>Diversispora</taxon>
    </lineage>
</organism>
<accession>A0A397ITK5</accession>
<keyword evidence="3" id="KW-1185">Reference proteome</keyword>
<gene>
    <name evidence="2" type="ORF">Glove_199g187</name>
</gene>
<protein>
    <submittedName>
        <fullName evidence="2">Uncharacterized protein</fullName>
    </submittedName>
</protein>
<keyword evidence="1" id="KW-0732">Signal</keyword>
<dbReference type="OrthoDB" id="2305685at2759"/>
<proteinExistence type="predicted"/>
<evidence type="ECO:0000313" key="3">
    <source>
        <dbReference type="Proteomes" id="UP000266861"/>
    </source>
</evidence>
<evidence type="ECO:0000256" key="1">
    <source>
        <dbReference type="SAM" id="SignalP"/>
    </source>
</evidence>
<dbReference type="AlphaFoldDB" id="A0A397ITK5"/>
<feature type="chain" id="PRO_5017237930" evidence="1">
    <location>
        <begin position="23"/>
        <end position="174"/>
    </location>
</feature>
<evidence type="ECO:0000313" key="2">
    <source>
        <dbReference type="EMBL" id="RHZ76283.1"/>
    </source>
</evidence>
<dbReference type="Proteomes" id="UP000266861">
    <property type="component" value="Unassembled WGS sequence"/>
</dbReference>